<dbReference type="EMBL" id="JAJITC010000019">
    <property type="protein sequence ID" value="MCC8405360.1"/>
    <property type="molecule type" value="Genomic_DNA"/>
</dbReference>
<keyword evidence="3" id="KW-1185">Reference proteome</keyword>
<keyword evidence="1" id="KW-0732">Signal</keyword>
<accession>A0ABS8KKQ9</accession>
<organism evidence="2 3">
    <name type="scientific">Paraburkholderia translucens</name>
    <dbReference type="NCBI Taxonomy" id="2886945"/>
    <lineage>
        <taxon>Bacteria</taxon>
        <taxon>Pseudomonadati</taxon>
        <taxon>Pseudomonadota</taxon>
        <taxon>Betaproteobacteria</taxon>
        <taxon>Burkholderiales</taxon>
        <taxon>Burkholderiaceae</taxon>
        <taxon>Paraburkholderia</taxon>
    </lineage>
</organism>
<evidence type="ECO:0000313" key="3">
    <source>
        <dbReference type="Proteomes" id="UP001430614"/>
    </source>
</evidence>
<comment type="caution">
    <text evidence="2">The sequence shown here is derived from an EMBL/GenBank/DDBJ whole genome shotgun (WGS) entry which is preliminary data.</text>
</comment>
<reference evidence="2 3" key="1">
    <citation type="submission" date="2021-11" db="EMBL/GenBank/DDBJ databases">
        <authorList>
            <person name="Oh E.-T."/>
            <person name="Kim S.-B."/>
        </authorList>
    </citation>
    <scope>NUCLEOTIDE SEQUENCE [LARGE SCALE GENOMIC DNA]</scope>
    <source>
        <strain evidence="2 3">MMS20-SJTN17</strain>
    </source>
</reference>
<name>A0ABS8KKQ9_9BURK</name>
<sequence length="152" mass="15561">MKAKIRRWQTLGRTVAVAALLATPLAVPAASAATGGVIRFVGMVVAPPMQINVDTAPVGVAVDSASVGGQRFSRTVTFSASPGVVSGADVALEVNGNTPSRDLVAARFVDGAGRVESARDGHYAVDRAGGVLSLNAKRTDIDTRVTVVVSYN</sequence>
<protein>
    <recommendedName>
        <fullName evidence="4">DUF4402 domain-containing protein</fullName>
    </recommendedName>
</protein>
<feature type="signal peptide" evidence="1">
    <location>
        <begin position="1"/>
        <end position="32"/>
    </location>
</feature>
<dbReference type="RefSeq" id="WP_230564131.1">
    <property type="nucleotide sequence ID" value="NZ_JAJITC010000019.1"/>
</dbReference>
<proteinExistence type="predicted"/>
<gene>
    <name evidence="2" type="ORF">LJ655_26480</name>
</gene>
<evidence type="ECO:0008006" key="4">
    <source>
        <dbReference type="Google" id="ProtNLM"/>
    </source>
</evidence>
<dbReference type="Proteomes" id="UP001430614">
    <property type="component" value="Unassembled WGS sequence"/>
</dbReference>
<evidence type="ECO:0000256" key="1">
    <source>
        <dbReference type="SAM" id="SignalP"/>
    </source>
</evidence>
<feature type="chain" id="PRO_5045207334" description="DUF4402 domain-containing protein" evidence="1">
    <location>
        <begin position="33"/>
        <end position="152"/>
    </location>
</feature>
<evidence type="ECO:0000313" key="2">
    <source>
        <dbReference type="EMBL" id="MCC8405360.1"/>
    </source>
</evidence>